<gene>
    <name evidence="2" type="ORF">B4U80_04436</name>
</gene>
<keyword evidence="3" id="KW-1185">Reference proteome</keyword>
<dbReference type="AlphaFoldDB" id="A0A443S2C1"/>
<name>A0A443S2C1_9ACAR</name>
<dbReference type="SUPFAM" id="SSF54160">
    <property type="entry name" value="Chromo domain-like"/>
    <property type="match status" value="1"/>
</dbReference>
<dbReference type="PANTHER" id="PTHR46585">
    <property type="entry name" value="INTEGRASE CORE DOMAIN CONTAINING PROTEIN"/>
    <property type="match status" value="1"/>
</dbReference>
<dbReference type="PROSITE" id="PS50013">
    <property type="entry name" value="CHROMO_2"/>
    <property type="match status" value="1"/>
</dbReference>
<dbReference type="EMBL" id="NCKV01011258">
    <property type="protein sequence ID" value="RWS21677.1"/>
    <property type="molecule type" value="Genomic_DNA"/>
</dbReference>
<organism evidence="2 3">
    <name type="scientific">Leptotrombidium deliense</name>
    <dbReference type="NCBI Taxonomy" id="299467"/>
    <lineage>
        <taxon>Eukaryota</taxon>
        <taxon>Metazoa</taxon>
        <taxon>Ecdysozoa</taxon>
        <taxon>Arthropoda</taxon>
        <taxon>Chelicerata</taxon>
        <taxon>Arachnida</taxon>
        <taxon>Acari</taxon>
        <taxon>Acariformes</taxon>
        <taxon>Trombidiformes</taxon>
        <taxon>Prostigmata</taxon>
        <taxon>Anystina</taxon>
        <taxon>Parasitengona</taxon>
        <taxon>Trombiculoidea</taxon>
        <taxon>Trombiculidae</taxon>
        <taxon>Leptotrombidium</taxon>
    </lineage>
</organism>
<proteinExistence type="predicted"/>
<dbReference type="InterPro" id="IPR016197">
    <property type="entry name" value="Chromo-like_dom_sf"/>
</dbReference>
<dbReference type="PANTHER" id="PTHR46585:SF1">
    <property type="entry name" value="CHROMO DOMAIN-CONTAINING PROTEIN"/>
    <property type="match status" value="1"/>
</dbReference>
<dbReference type="OrthoDB" id="6510223at2759"/>
<dbReference type="SMART" id="SM00298">
    <property type="entry name" value="CHROMO"/>
    <property type="match status" value="1"/>
</dbReference>
<comment type="caution">
    <text evidence="2">The sequence shown here is derived from an EMBL/GenBank/DDBJ whole genome shotgun (WGS) entry which is preliminary data.</text>
</comment>
<accession>A0A443S2C1</accession>
<evidence type="ECO:0000259" key="1">
    <source>
        <dbReference type="PROSITE" id="PS50013"/>
    </source>
</evidence>
<dbReference type="Proteomes" id="UP000288716">
    <property type="component" value="Unassembled WGS sequence"/>
</dbReference>
<reference evidence="2 3" key="1">
    <citation type="journal article" date="2018" name="Gigascience">
        <title>Genomes of trombidid mites reveal novel predicted allergens and laterally-transferred genes associated with secondary metabolism.</title>
        <authorList>
            <person name="Dong X."/>
            <person name="Chaisiri K."/>
            <person name="Xia D."/>
            <person name="Armstrong S.D."/>
            <person name="Fang Y."/>
            <person name="Donnelly M.J."/>
            <person name="Kadowaki T."/>
            <person name="McGarry J.W."/>
            <person name="Darby A.C."/>
            <person name="Makepeace B.L."/>
        </authorList>
    </citation>
    <scope>NUCLEOTIDE SEQUENCE [LARGE SCALE GENOMIC DNA]</scope>
    <source>
        <strain evidence="2">UoL-UT</strain>
    </source>
</reference>
<protein>
    <recommendedName>
        <fullName evidence="1">Chromo domain-containing protein</fullName>
    </recommendedName>
</protein>
<dbReference type="VEuPathDB" id="VectorBase:LDEU010363"/>
<sequence length="179" mass="21466">MFKYFTANGTRKYIDVLQDFVDSYNNTFHRTIKMKPSQVTEKNETEVFHNIYKTSIRNLNKQTHKGLIENNATVRKKLKRNPFDKGYYSNWTDQLFKIHSSSNTKNIPMYTLANEQGEVLKGKFYKEDIQPVRNDSVLRVEKILKRRKRNGKVEYFVKWLNHPNSYNSWEPQESIQNLY</sequence>
<dbReference type="CDD" id="cd00024">
    <property type="entry name" value="CD_CSD"/>
    <property type="match status" value="1"/>
</dbReference>
<evidence type="ECO:0000313" key="2">
    <source>
        <dbReference type="EMBL" id="RWS21677.1"/>
    </source>
</evidence>
<dbReference type="InterPro" id="IPR023780">
    <property type="entry name" value="Chromo_domain"/>
</dbReference>
<dbReference type="InterPro" id="IPR000953">
    <property type="entry name" value="Chromo/chromo_shadow_dom"/>
</dbReference>
<feature type="domain" description="Chromo" evidence="1">
    <location>
        <begin position="138"/>
        <end position="179"/>
    </location>
</feature>
<dbReference type="GO" id="GO:0005694">
    <property type="term" value="C:chromosome"/>
    <property type="evidence" value="ECO:0007669"/>
    <property type="project" value="UniProtKB-ARBA"/>
</dbReference>
<dbReference type="Gene3D" id="2.40.50.40">
    <property type="match status" value="1"/>
</dbReference>
<dbReference type="STRING" id="299467.A0A443S2C1"/>
<evidence type="ECO:0000313" key="3">
    <source>
        <dbReference type="Proteomes" id="UP000288716"/>
    </source>
</evidence>
<dbReference type="Pfam" id="PF00385">
    <property type="entry name" value="Chromo"/>
    <property type="match status" value="1"/>
</dbReference>